<name>A0ABX8VHM2_9MYCO</name>
<dbReference type="NCBIfam" id="NF047864">
    <property type="entry name" value="CBU_0592_membra"/>
    <property type="match status" value="1"/>
</dbReference>
<reference evidence="4 5" key="1">
    <citation type="submission" date="2021-07" db="EMBL/GenBank/DDBJ databases">
        <title>Whole genome sequencing of non-tuberculosis mycobacteria type-strains.</title>
        <authorList>
            <person name="Igarashi Y."/>
            <person name="Osugi A."/>
            <person name="Mitarai S."/>
        </authorList>
    </citation>
    <scope>NUCLEOTIDE SEQUENCE [LARGE SCALE GENOMIC DNA]</scope>
    <source>
        <strain evidence="4 5">JCM 16370</strain>
    </source>
</reference>
<feature type="transmembrane region" description="Helical" evidence="2">
    <location>
        <begin position="29"/>
        <end position="49"/>
    </location>
</feature>
<organism evidence="4 5">
    <name type="scientific">Mycolicibacterium pallens</name>
    <dbReference type="NCBI Taxonomy" id="370524"/>
    <lineage>
        <taxon>Bacteria</taxon>
        <taxon>Bacillati</taxon>
        <taxon>Actinomycetota</taxon>
        <taxon>Actinomycetes</taxon>
        <taxon>Mycobacteriales</taxon>
        <taxon>Mycobacteriaceae</taxon>
        <taxon>Mycolicibacterium</taxon>
    </lineage>
</organism>
<keyword evidence="5" id="KW-1185">Reference proteome</keyword>
<feature type="domain" description="CBU-0592-like" evidence="3">
    <location>
        <begin position="3"/>
        <end position="76"/>
    </location>
</feature>
<dbReference type="RefSeq" id="WP_096312014.1">
    <property type="nucleotide sequence ID" value="NZ_BAAAVX010000083.1"/>
</dbReference>
<sequence length="106" mass="11518">MTQTIQVAGSLCVLLPFMLVQFKKMRPTSVSYLTFNAVGSTVLAVLAALSSQWGFLLLESVWAIVSWHSLGKYALARISRRRFQSASPSPSPTASSCDAIPERGAR</sequence>
<accession>A0ABX8VHM2</accession>
<proteinExistence type="predicted"/>
<feature type="transmembrane region" description="Helical" evidence="2">
    <location>
        <begin position="55"/>
        <end position="75"/>
    </location>
</feature>
<evidence type="ECO:0000313" key="5">
    <source>
        <dbReference type="Proteomes" id="UP000825367"/>
    </source>
</evidence>
<evidence type="ECO:0000313" key="4">
    <source>
        <dbReference type="EMBL" id="QYL15593.1"/>
    </source>
</evidence>
<gene>
    <name evidence="4" type="ORF">K0O64_21195</name>
</gene>
<dbReference type="Proteomes" id="UP000825367">
    <property type="component" value="Chromosome"/>
</dbReference>
<evidence type="ECO:0000256" key="2">
    <source>
        <dbReference type="SAM" id="Phobius"/>
    </source>
</evidence>
<protein>
    <recommendedName>
        <fullName evidence="3">CBU-0592-like domain-containing protein</fullName>
    </recommendedName>
</protein>
<keyword evidence="2" id="KW-1133">Transmembrane helix</keyword>
<dbReference type="Pfam" id="PF26604">
    <property type="entry name" value="CBU_0592"/>
    <property type="match status" value="1"/>
</dbReference>
<feature type="region of interest" description="Disordered" evidence="1">
    <location>
        <begin position="83"/>
        <end position="106"/>
    </location>
</feature>
<dbReference type="InterPro" id="IPR058058">
    <property type="entry name" value="CBU_0592-like"/>
</dbReference>
<feature type="compositionally biased region" description="Low complexity" evidence="1">
    <location>
        <begin position="85"/>
        <end position="96"/>
    </location>
</feature>
<keyword evidence="2" id="KW-0472">Membrane</keyword>
<evidence type="ECO:0000256" key="1">
    <source>
        <dbReference type="SAM" id="MobiDB-lite"/>
    </source>
</evidence>
<feature type="transmembrane region" description="Helical" evidence="2">
    <location>
        <begin position="6"/>
        <end position="22"/>
    </location>
</feature>
<evidence type="ECO:0000259" key="3">
    <source>
        <dbReference type="Pfam" id="PF26604"/>
    </source>
</evidence>
<keyword evidence="2" id="KW-0812">Transmembrane</keyword>
<dbReference type="EMBL" id="CP080333">
    <property type="protein sequence ID" value="QYL15593.1"/>
    <property type="molecule type" value="Genomic_DNA"/>
</dbReference>